<feature type="transmembrane region" description="Helical" evidence="1">
    <location>
        <begin position="244"/>
        <end position="266"/>
    </location>
</feature>
<evidence type="ECO:0000313" key="2">
    <source>
        <dbReference type="EMBL" id="OXA39844.1"/>
    </source>
</evidence>
<keyword evidence="1" id="KW-0472">Membrane</keyword>
<gene>
    <name evidence="2" type="ORF">Fcan01_25274</name>
</gene>
<feature type="transmembrane region" description="Helical" evidence="1">
    <location>
        <begin position="286"/>
        <end position="307"/>
    </location>
</feature>
<feature type="transmembrane region" description="Helical" evidence="1">
    <location>
        <begin position="131"/>
        <end position="156"/>
    </location>
</feature>
<accession>A0A226D4P8</accession>
<protein>
    <submittedName>
        <fullName evidence="2">Uncharacterized protein</fullName>
    </submittedName>
</protein>
<dbReference type="EMBL" id="LNIX01000036">
    <property type="protein sequence ID" value="OXA39844.1"/>
    <property type="molecule type" value="Genomic_DNA"/>
</dbReference>
<organism evidence="2 3">
    <name type="scientific">Folsomia candida</name>
    <name type="common">Springtail</name>
    <dbReference type="NCBI Taxonomy" id="158441"/>
    <lineage>
        <taxon>Eukaryota</taxon>
        <taxon>Metazoa</taxon>
        <taxon>Ecdysozoa</taxon>
        <taxon>Arthropoda</taxon>
        <taxon>Hexapoda</taxon>
        <taxon>Collembola</taxon>
        <taxon>Entomobryomorpha</taxon>
        <taxon>Isotomoidea</taxon>
        <taxon>Isotomidae</taxon>
        <taxon>Proisotominae</taxon>
        <taxon>Folsomia</taxon>
    </lineage>
</organism>
<keyword evidence="3" id="KW-1185">Reference proteome</keyword>
<feature type="transmembrane region" description="Helical" evidence="1">
    <location>
        <begin position="71"/>
        <end position="93"/>
    </location>
</feature>
<feature type="transmembrane region" description="Helical" evidence="1">
    <location>
        <begin position="39"/>
        <end position="59"/>
    </location>
</feature>
<name>A0A226D4P8_FOLCA</name>
<feature type="transmembrane region" description="Helical" evidence="1">
    <location>
        <begin position="193"/>
        <end position="223"/>
    </location>
</feature>
<evidence type="ECO:0000313" key="3">
    <source>
        <dbReference type="Proteomes" id="UP000198287"/>
    </source>
</evidence>
<evidence type="ECO:0000256" key="1">
    <source>
        <dbReference type="SAM" id="Phobius"/>
    </source>
</evidence>
<keyword evidence="1" id="KW-1133">Transmembrane helix</keyword>
<keyword evidence="1" id="KW-0812">Transmembrane</keyword>
<sequence>MSNLLIIYLHEKIFCFYFKFPEYFDQSSKTWHRTPQKKLFYSFYLTEVIVFVIGVFIAAVELLHAVKMANILATVILIIAINGCGFDVSWGLAMFRWSQDFVAFTNALINEVHHLPGVAGIQKRTKKWNQFIITFATFLIGCSILPIPFAIFQAYLTVQGRFSFILYSMSNSICPLETYLTCKLLTFVLTASLYFFIAFHVSASISAAVVNAALLLNMVIGCINNLTTKNFNCRTIHMYQKIYIVLKFLEPMATLISTILLLMGFGTSVTCNFMSIRMLGVVPMPFYLYIPVAAVSAIIGIGTLLPYSTVCHAKSSKLLAGWKYCGGRERGYVDKMVNGLRPIGFQVGFGGSTYFVLKRSTKSKYYSAILDGTFNILLA</sequence>
<comment type="caution">
    <text evidence="2">The sequence shown here is derived from an EMBL/GenBank/DDBJ whole genome shotgun (WGS) entry which is preliminary data.</text>
</comment>
<proteinExistence type="predicted"/>
<dbReference type="Proteomes" id="UP000198287">
    <property type="component" value="Unassembled WGS sequence"/>
</dbReference>
<dbReference type="AlphaFoldDB" id="A0A226D4P8"/>
<reference evidence="2 3" key="1">
    <citation type="submission" date="2015-12" db="EMBL/GenBank/DDBJ databases">
        <title>The genome of Folsomia candida.</title>
        <authorList>
            <person name="Faddeeva A."/>
            <person name="Derks M.F."/>
            <person name="Anvar Y."/>
            <person name="Smit S."/>
            <person name="Van Straalen N."/>
            <person name="Roelofs D."/>
        </authorList>
    </citation>
    <scope>NUCLEOTIDE SEQUENCE [LARGE SCALE GENOMIC DNA]</scope>
    <source>
        <strain evidence="2 3">VU population</strain>
        <tissue evidence="2">Whole body</tissue>
    </source>
</reference>